<feature type="domain" description="Peptidase S54 rhomboid" evidence="8">
    <location>
        <begin position="66"/>
        <end position="215"/>
    </location>
</feature>
<dbReference type="GO" id="GO:0004252">
    <property type="term" value="F:serine-type endopeptidase activity"/>
    <property type="evidence" value="ECO:0007669"/>
    <property type="project" value="InterPro"/>
</dbReference>
<feature type="transmembrane region" description="Helical" evidence="7">
    <location>
        <begin position="74"/>
        <end position="94"/>
    </location>
</feature>
<dbReference type="EMBL" id="JACYTR010000001">
    <property type="protein sequence ID" value="MBD8524302.1"/>
    <property type="molecule type" value="Genomic_DNA"/>
</dbReference>
<keyword evidence="4" id="KW-0378">Hydrolase</keyword>
<dbReference type="InterPro" id="IPR022764">
    <property type="entry name" value="Peptidase_S54_rhomboid_dom"/>
</dbReference>
<evidence type="ECO:0000256" key="6">
    <source>
        <dbReference type="ARBA" id="ARBA00023136"/>
    </source>
</evidence>
<evidence type="ECO:0000256" key="5">
    <source>
        <dbReference type="ARBA" id="ARBA00022989"/>
    </source>
</evidence>
<feature type="transmembrane region" description="Helical" evidence="7">
    <location>
        <begin position="12"/>
        <end position="33"/>
    </location>
</feature>
<evidence type="ECO:0000256" key="2">
    <source>
        <dbReference type="ARBA" id="ARBA00009045"/>
    </source>
</evidence>
<comment type="subcellular location">
    <subcellularLocation>
        <location evidence="1">Membrane</location>
        <topology evidence="1">Multi-pass membrane protein</topology>
    </subcellularLocation>
</comment>
<dbReference type="PANTHER" id="PTHR43731">
    <property type="entry name" value="RHOMBOID PROTEASE"/>
    <property type="match status" value="1"/>
</dbReference>
<sequence>MFVRLPERQRNQIHWATPSLVLISVLAFLWLVGLDDAARGRILYRWGAMPEQLLPAGVFDLSGYRHWATLFSTLFIHADWLHLVGNLLFLLIFGLPAERGLGGLRLLLLFLFAGAAANAAAVLLVDVPRAVIIGSSGAVSALVGAYLALFPRARLGFVLPLGMFLEFVRTPAPVMIGAWAILQVVFSVVGPSFGAVAWSAHVAGFIIGFLYGLVARSSLSRRWRAQA</sequence>
<accession>A0AAW3ZHX3</accession>
<dbReference type="InterPro" id="IPR035952">
    <property type="entry name" value="Rhomboid-like_sf"/>
</dbReference>
<keyword evidence="3 7" id="KW-0812">Transmembrane</keyword>
<evidence type="ECO:0000256" key="7">
    <source>
        <dbReference type="SAM" id="Phobius"/>
    </source>
</evidence>
<dbReference type="GO" id="GO:0016020">
    <property type="term" value="C:membrane"/>
    <property type="evidence" value="ECO:0007669"/>
    <property type="project" value="UniProtKB-SubCell"/>
</dbReference>
<proteinExistence type="inferred from homology"/>
<feature type="transmembrane region" description="Helical" evidence="7">
    <location>
        <begin position="195"/>
        <end position="214"/>
    </location>
</feature>
<evidence type="ECO:0000313" key="10">
    <source>
        <dbReference type="Proteomes" id="UP000613768"/>
    </source>
</evidence>
<dbReference type="PANTHER" id="PTHR43731:SF14">
    <property type="entry name" value="PRESENILIN-ASSOCIATED RHOMBOID-LIKE PROTEIN, MITOCHONDRIAL"/>
    <property type="match status" value="1"/>
</dbReference>
<dbReference type="FunFam" id="1.20.1540.10:FF:000027">
    <property type="entry name" value="Rhomboid family intramembrane serine protease"/>
    <property type="match status" value="1"/>
</dbReference>
<dbReference type="GO" id="GO:0006508">
    <property type="term" value="P:proteolysis"/>
    <property type="evidence" value="ECO:0007669"/>
    <property type="project" value="UniProtKB-KW"/>
</dbReference>
<dbReference type="SUPFAM" id="SSF144091">
    <property type="entry name" value="Rhomboid-like"/>
    <property type="match status" value="1"/>
</dbReference>
<evidence type="ECO:0000256" key="1">
    <source>
        <dbReference type="ARBA" id="ARBA00004141"/>
    </source>
</evidence>
<feature type="transmembrane region" description="Helical" evidence="7">
    <location>
        <begin position="131"/>
        <end position="150"/>
    </location>
</feature>
<gene>
    <name evidence="9" type="ORF">IFO71_00970</name>
</gene>
<dbReference type="AlphaFoldDB" id="A0AAW3ZHX3"/>
<comment type="caution">
    <text evidence="9">The sequence shown here is derived from an EMBL/GenBank/DDBJ whole genome shotgun (WGS) entry which is preliminary data.</text>
</comment>
<comment type="similarity">
    <text evidence="2">Belongs to the peptidase S54 family.</text>
</comment>
<dbReference type="InterPro" id="IPR050925">
    <property type="entry name" value="Rhomboid_protease_S54"/>
</dbReference>
<keyword evidence="6 7" id="KW-0472">Membrane</keyword>
<dbReference type="Gene3D" id="1.20.1540.10">
    <property type="entry name" value="Rhomboid-like"/>
    <property type="match status" value="1"/>
</dbReference>
<feature type="transmembrane region" description="Helical" evidence="7">
    <location>
        <begin position="106"/>
        <end position="125"/>
    </location>
</feature>
<dbReference type="Proteomes" id="UP000613768">
    <property type="component" value="Unassembled WGS sequence"/>
</dbReference>
<keyword evidence="9" id="KW-0645">Protease</keyword>
<evidence type="ECO:0000256" key="3">
    <source>
        <dbReference type="ARBA" id="ARBA00022692"/>
    </source>
</evidence>
<evidence type="ECO:0000313" key="9">
    <source>
        <dbReference type="EMBL" id="MBD8524302.1"/>
    </source>
</evidence>
<keyword evidence="5 7" id="KW-1133">Transmembrane helix</keyword>
<evidence type="ECO:0000259" key="8">
    <source>
        <dbReference type="Pfam" id="PF01694"/>
    </source>
</evidence>
<protein>
    <submittedName>
        <fullName evidence="9">Rhomboid family intramembrane serine protease</fullName>
    </submittedName>
</protein>
<organism evidence="9 10">
    <name type="scientific">Pseudomarimonas arenosa</name>
    <dbReference type="NCBI Taxonomy" id="2774145"/>
    <lineage>
        <taxon>Bacteria</taxon>
        <taxon>Pseudomonadati</taxon>
        <taxon>Pseudomonadota</taxon>
        <taxon>Gammaproteobacteria</taxon>
        <taxon>Lysobacterales</taxon>
        <taxon>Lysobacteraceae</taxon>
        <taxon>Pseudomarimonas</taxon>
    </lineage>
</organism>
<evidence type="ECO:0000256" key="4">
    <source>
        <dbReference type="ARBA" id="ARBA00022801"/>
    </source>
</evidence>
<name>A0AAW3ZHX3_9GAMM</name>
<dbReference type="Pfam" id="PF01694">
    <property type="entry name" value="Rhomboid"/>
    <property type="match status" value="1"/>
</dbReference>
<keyword evidence="10" id="KW-1185">Reference proteome</keyword>
<reference evidence="9 10" key="1">
    <citation type="submission" date="2020-09" db="EMBL/GenBank/DDBJ databases">
        <title>Pseudoxanthomonas sp. CAU 1598 isolated from sand of Yaerae Beach.</title>
        <authorList>
            <person name="Kim W."/>
        </authorList>
    </citation>
    <scope>NUCLEOTIDE SEQUENCE [LARGE SCALE GENOMIC DNA]</scope>
    <source>
        <strain evidence="9 10">CAU 1598</strain>
    </source>
</reference>
<dbReference type="RefSeq" id="WP_192027643.1">
    <property type="nucleotide sequence ID" value="NZ_JACYTR010000001.1"/>
</dbReference>